<gene>
    <name evidence="1" type="ORF">AURDEDRAFT_177854</name>
</gene>
<dbReference type="InParanoid" id="J0WML9"/>
<dbReference type="OrthoDB" id="623670at2759"/>
<evidence type="ECO:0008006" key="3">
    <source>
        <dbReference type="Google" id="ProtNLM"/>
    </source>
</evidence>
<evidence type="ECO:0000313" key="2">
    <source>
        <dbReference type="Proteomes" id="UP000006514"/>
    </source>
</evidence>
<proteinExistence type="predicted"/>
<dbReference type="EMBL" id="JH688464">
    <property type="protein sequence ID" value="EJD33060.1"/>
    <property type="molecule type" value="Genomic_DNA"/>
</dbReference>
<evidence type="ECO:0000313" key="1">
    <source>
        <dbReference type="EMBL" id="EJD33060.1"/>
    </source>
</evidence>
<protein>
    <recommendedName>
        <fullName evidence="3">RlpA-like protein double-psi beta-barrel domain-containing protein</fullName>
    </recommendedName>
</protein>
<sequence length="70" mass="7305">MTSHTTRATGLAPTLVRPIADPRAHTAQVFDTYPGAGANLNLNPVCGKQASVSYGGKSITIIIDRCTGSY</sequence>
<organism evidence="1 2">
    <name type="scientific">Auricularia subglabra (strain TFB-10046 / SS5)</name>
    <name type="common">White-rot fungus</name>
    <name type="synonym">Auricularia delicata (strain TFB10046)</name>
    <dbReference type="NCBI Taxonomy" id="717982"/>
    <lineage>
        <taxon>Eukaryota</taxon>
        <taxon>Fungi</taxon>
        <taxon>Dikarya</taxon>
        <taxon>Basidiomycota</taxon>
        <taxon>Agaricomycotina</taxon>
        <taxon>Agaricomycetes</taxon>
        <taxon>Auriculariales</taxon>
        <taxon>Auriculariaceae</taxon>
        <taxon>Auricularia</taxon>
    </lineage>
</organism>
<name>J0WML9_AURST</name>
<dbReference type="Proteomes" id="UP000006514">
    <property type="component" value="Unassembled WGS sequence"/>
</dbReference>
<accession>J0WML9</accession>
<dbReference type="AlphaFoldDB" id="J0WML9"/>
<dbReference type="KEGG" id="adl:AURDEDRAFT_177854"/>
<reference evidence="2" key="1">
    <citation type="journal article" date="2012" name="Science">
        <title>The Paleozoic origin of enzymatic lignin decomposition reconstructed from 31 fungal genomes.</title>
        <authorList>
            <person name="Floudas D."/>
            <person name="Binder M."/>
            <person name="Riley R."/>
            <person name="Barry K."/>
            <person name="Blanchette R.A."/>
            <person name="Henrissat B."/>
            <person name="Martinez A.T."/>
            <person name="Otillar R."/>
            <person name="Spatafora J.W."/>
            <person name="Yadav J.S."/>
            <person name="Aerts A."/>
            <person name="Benoit I."/>
            <person name="Boyd A."/>
            <person name="Carlson A."/>
            <person name="Copeland A."/>
            <person name="Coutinho P.M."/>
            <person name="de Vries R.P."/>
            <person name="Ferreira P."/>
            <person name="Findley K."/>
            <person name="Foster B."/>
            <person name="Gaskell J."/>
            <person name="Glotzer D."/>
            <person name="Gorecki P."/>
            <person name="Heitman J."/>
            <person name="Hesse C."/>
            <person name="Hori C."/>
            <person name="Igarashi K."/>
            <person name="Jurgens J.A."/>
            <person name="Kallen N."/>
            <person name="Kersten P."/>
            <person name="Kohler A."/>
            <person name="Kuees U."/>
            <person name="Kumar T.K.A."/>
            <person name="Kuo A."/>
            <person name="LaButti K."/>
            <person name="Larrondo L.F."/>
            <person name="Lindquist E."/>
            <person name="Ling A."/>
            <person name="Lombard V."/>
            <person name="Lucas S."/>
            <person name="Lundell T."/>
            <person name="Martin R."/>
            <person name="McLaughlin D.J."/>
            <person name="Morgenstern I."/>
            <person name="Morin E."/>
            <person name="Murat C."/>
            <person name="Nagy L.G."/>
            <person name="Nolan M."/>
            <person name="Ohm R.A."/>
            <person name="Patyshakuliyeva A."/>
            <person name="Rokas A."/>
            <person name="Ruiz-Duenas F.J."/>
            <person name="Sabat G."/>
            <person name="Salamov A."/>
            <person name="Samejima M."/>
            <person name="Schmutz J."/>
            <person name="Slot J.C."/>
            <person name="St John F."/>
            <person name="Stenlid J."/>
            <person name="Sun H."/>
            <person name="Sun S."/>
            <person name="Syed K."/>
            <person name="Tsang A."/>
            <person name="Wiebenga A."/>
            <person name="Young D."/>
            <person name="Pisabarro A."/>
            <person name="Eastwood D.C."/>
            <person name="Martin F."/>
            <person name="Cullen D."/>
            <person name="Grigoriev I.V."/>
            <person name="Hibbett D.S."/>
        </authorList>
    </citation>
    <scope>NUCLEOTIDE SEQUENCE [LARGE SCALE GENOMIC DNA]</scope>
    <source>
        <strain evidence="2">TFB10046</strain>
    </source>
</reference>
<keyword evidence="2" id="KW-1185">Reference proteome</keyword>